<gene>
    <name evidence="4" type="ORF">BOH78_4671</name>
    <name evidence="3" type="ORF">C5L36_0D01840</name>
</gene>
<dbReference type="STRING" id="4909.A0A1V2LGK6"/>
<accession>A0A1V2LGK6</accession>
<evidence type="ECO:0000256" key="1">
    <source>
        <dbReference type="ARBA" id="ARBA00009508"/>
    </source>
</evidence>
<dbReference type="InterPro" id="IPR045297">
    <property type="entry name" value="Complex1_LYR_LYRM4"/>
</dbReference>
<dbReference type="AlphaFoldDB" id="A0A1V2LGK6"/>
<dbReference type="GO" id="GO:0005739">
    <property type="term" value="C:mitochondrion"/>
    <property type="evidence" value="ECO:0007669"/>
    <property type="project" value="TreeGrafter"/>
</dbReference>
<name>A0A1V2LGK6_PICKU</name>
<feature type="domain" description="Complex 1 LYR protein" evidence="2">
    <location>
        <begin position="7"/>
        <end position="65"/>
    </location>
</feature>
<comment type="similarity">
    <text evidence="1">Belongs to the complex I LYR family.</text>
</comment>
<evidence type="ECO:0000313" key="5">
    <source>
        <dbReference type="Proteomes" id="UP000189274"/>
    </source>
</evidence>
<dbReference type="InterPro" id="IPR051522">
    <property type="entry name" value="ISC_assembly_LYR"/>
</dbReference>
<proteinExistence type="inferred from homology"/>
<sequence length="88" mass="10451">MSAAHTQRALALYRGLLRTARRFDYYNFRHYFLRRTRESFRANQKLDANDTNVTSLLADAEENLAVLRRQAAISQMYHFDKLVVERVK</sequence>
<reference evidence="3 6" key="3">
    <citation type="submission" date="2018-06" db="EMBL/GenBank/DDBJ databases">
        <title>Population genomics shows no distinction between pathogenic Candida krusei and environmental Pichia kudriavzevii: One species, four names.</title>
        <authorList>
            <person name="Douglass A.P."/>
            <person name="Offei B."/>
            <person name="Braun-Galleani S."/>
            <person name="Coughlan A.Y."/>
            <person name="Martos A."/>
            <person name="Ortiz-Merino R.A."/>
            <person name="Byrne K.P."/>
            <person name="Wolfe K.H."/>
        </authorList>
    </citation>
    <scope>NUCLEOTIDE SEQUENCE [LARGE SCALE GENOMIC DNA]</scope>
    <source>
        <strain evidence="3 6">CBS573</strain>
    </source>
</reference>
<dbReference type="OrthoDB" id="275715at2759"/>
<dbReference type="CDD" id="cd20264">
    <property type="entry name" value="Complex1_LYR_LYRM4"/>
    <property type="match status" value="1"/>
</dbReference>
<keyword evidence="6" id="KW-1185">Reference proteome</keyword>
<dbReference type="InterPro" id="IPR008011">
    <property type="entry name" value="Complex1_LYR_dom"/>
</dbReference>
<evidence type="ECO:0000313" key="3">
    <source>
        <dbReference type="EMBL" id="AWU77446.1"/>
    </source>
</evidence>
<dbReference type="VEuPathDB" id="FungiDB:C5L36_0D01840"/>
<dbReference type="PANTHER" id="PTHR13166">
    <property type="entry name" value="PROTEIN C6ORF149"/>
    <property type="match status" value="1"/>
</dbReference>
<dbReference type="GO" id="GO:0016226">
    <property type="term" value="P:iron-sulfur cluster assembly"/>
    <property type="evidence" value="ECO:0007669"/>
    <property type="project" value="InterPro"/>
</dbReference>
<reference evidence="4" key="2">
    <citation type="submission" date="2017-01" db="EMBL/GenBank/DDBJ databases">
        <authorList>
            <person name="Mah S.A."/>
            <person name="Swanson W.J."/>
            <person name="Moy G.W."/>
            <person name="Vacquier V.D."/>
        </authorList>
    </citation>
    <scope>NUCLEOTIDE SEQUENCE [LARGE SCALE GENOMIC DNA]</scope>
    <source>
        <strain evidence="4">129</strain>
    </source>
</reference>
<dbReference type="EMBL" id="CP028776">
    <property type="protein sequence ID" value="AWU77446.1"/>
    <property type="molecule type" value="Genomic_DNA"/>
</dbReference>
<dbReference type="Pfam" id="PF05347">
    <property type="entry name" value="Complex1_LYR"/>
    <property type="match status" value="1"/>
</dbReference>
<dbReference type="GO" id="GO:1990221">
    <property type="term" value="C:L-cysteine desulfurase complex"/>
    <property type="evidence" value="ECO:0007669"/>
    <property type="project" value="TreeGrafter"/>
</dbReference>
<dbReference type="Proteomes" id="UP000189274">
    <property type="component" value="Unassembled WGS sequence"/>
</dbReference>
<dbReference type="EMBL" id="MQVM01000039">
    <property type="protein sequence ID" value="ONH71217.1"/>
    <property type="molecule type" value="Genomic_DNA"/>
</dbReference>
<evidence type="ECO:0000259" key="2">
    <source>
        <dbReference type="Pfam" id="PF05347"/>
    </source>
</evidence>
<organism evidence="4 5">
    <name type="scientific">Pichia kudriavzevii</name>
    <name type="common">Yeast</name>
    <name type="synonym">Issatchenkia orientalis</name>
    <dbReference type="NCBI Taxonomy" id="4909"/>
    <lineage>
        <taxon>Eukaryota</taxon>
        <taxon>Fungi</taxon>
        <taxon>Dikarya</taxon>
        <taxon>Ascomycota</taxon>
        <taxon>Saccharomycotina</taxon>
        <taxon>Pichiomycetes</taxon>
        <taxon>Pichiales</taxon>
        <taxon>Pichiaceae</taxon>
        <taxon>Pichia</taxon>
    </lineage>
</organism>
<reference evidence="5" key="1">
    <citation type="journal article" date="2017" name="Genome Announc.">
        <title>Genome sequences of Cyberlindnera fabianii 65, Pichia kudriavzevii 129, and Saccharomyces cerevisiae 131 isolated from fermented masau fruits in Zimbabwe.</title>
        <authorList>
            <person name="van Rijswijck I.M.H."/>
            <person name="Derks M.F.L."/>
            <person name="Abee T."/>
            <person name="de Ridder D."/>
            <person name="Smid E.J."/>
        </authorList>
    </citation>
    <scope>NUCLEOTIDE SEQUENCE [LARGE SCALE GENOMIC DNA]</scope>
    <source>
        <strain evidence="5">129</strain>
    </source>
</reference>
<dbReference type="Proteomes" id="UP000249293">
    <property type="component" value="Chromosome 4"/>
</dbReference>
<protein>
    <submittedName>
        <fullName evidence="4">Protein ISD11</fullName>
    </submittedName>
</protein>
<evidence type="ECO:0000313" key="6">
    <source>
        <dbReference type="Proteomes" id="UP000249293"/>
    </source>
</evidence>
<dbReference type="PANTHER" id="PTHR13166:SF7">
    <property type="entry name" value="LYR MOTIF-CONTAINING PROTEIN 4"/>
    <property type="match status" value="1"/>
</dbReference>
<evidence type="ECO:0000313" key="4">
    <source>
        <dbReference type="EMBL" id="ONH71217.1"/>
    </source>
</evidence>